<dbReference type="AlphaFoldDB" id="A0A0U9HMZ9"/>
<organism evidence="12 13">
    <name type="scientific">Thermodesulfovibrio aggregans</name>
    <dbReference type="NCBI Taxonomy" id="86166"/>
    <lineage>
        <taxon>Bacteria</taxon>
        <taxon>Pseudomonadati</taxon>
        <taxon>Nitrospirota</taxon>
        <taxon>Thermodesulfovibrionia</taxon>
        <taxon>Thermodesulfovibrionales</taxon>
        <taxon>Thermodesulfovibrionaceae</taxon>
        <taxon>Thermodesulfovibrio</taxon>
    </lineage>
</organism>
<comment type="subcellular location">
    <subcellularLocation>
        <location evidence="1">Cell membrane</location>
        <topology evidence="1">Single-pass membrane protein</topology>
    </subcellularLocation>
</comment>
<dbReference type="PANTHER" id="PTHR33909">
    <property type="entry name" value="SEC TRANSLOCON ACCESSORY COMPLEX SUBUNIT YAJC"/>
    <property type="match status" value="1"/>
</dbReference>
<dbReference type="GO" id="GO:0005886">
    <property type="term" value="C:plasma membrane"/>
    <property type="evidence" value="ECO:0007669"/>
    <property type="project" value="UniProtKB-SubCell"/>
</dbReference>
<keyword evidence="8 11" id="KW-1133">Transmembrane helix</keyword>
<keyword evidence="7" id="KW-0653">Protein transport</keyword>
<keyword evidence="4" id="KW-0813">Transport</keyword>
<keyword evidence="6 11" id="KW-0812">Transmembrane</keyword>
<evidence type="ECO:0000256" key="4">
    <source>
        <dbReference type="ARBA" id="ARBA00022448"/>
    </source>
</evidence>
<evidence type="ECO:0000313" key="13">
    <source>
        <dbReference type="Proteomes" id="UP000054976"/>
    </source>
</evidence>
<dbReference type="PRINTS" id="PR01853">
    <property type="entry name" value="YAJCTRNLCASE"/>
</dbReference>
<accession>A0A0U9HMZ9</accession>
<dbReference type="Pfam" id="PF02699">
    <property type="entry name" value="YajC"/>
    <property type="match status" value="1"/>
</dbReference>
<evidence type="ECO:0000256" key="5">
    <source>
        <dbReference type="ARBA" id="ARBA00022475"/>
    </source>
</evidence>
<dbReference type="PANTHER" id="PTHR33909:SF1">
    <property type="entry name" value="SEC TRANSLOCON ACCESSORY COMPLEX SUBUNIT YAJC"/>
    <property type="match status" value="1"/>
</dbReference>
<keyword evidence="10 11" id="KW-0472">Membrane</keyword>
<gene>
    <name evidence="12" type="ORF">TAGGR_1613</name>
</gene>
<evidence type="ECO:0000256" key="2">
    <source>
        <dbReference type="ARBA" id="ARBA00006742"/>
    </source>
</evidence>
<evidence type="ECO:0000256" key="9">
    <source>
        <dbReference type="ARBA" id="ARBA00023010"/>
    </source>
</evidence>
<protein>
    <recommendedName>
        <fullName evidence="3">Sec translocon accessory complex subunit YajC</fullName>
    </recommendedName>
</protein>
<evidence type="ECO:0000256" key="6">
    <source>
        <dbReference type="ARBA" id="ARBA00022692"/>
    </source>
</evidence>
<dbReference type="Proteomes" id="UP000054976">
    <property type="component" value="Unassembled WGS sequence"/>
</dbReference>
<sequence>MSILNLISDAHAMGTPPQGGAQGDPIMSLIASLLPLFLIIVVFYFLLIRPQQKRAKEHRQMLENLKKGDKVITVGGIYGVVESVTPNTVVLKIADNVKVKFSKQSVAALRPPTDED</sequence>
<evidence type="ECO:0000256" key="3">
    <source>
        <dbReference type="ARBA" id="ARBA00014962"/>
    </source>
</evidence>
<name>A0A0U9HMZ9_9BACT</name>
<reference evidence="13" key="1">
    <citation type="submission" date="2016-01" db="EMBL/GenBank/DDBJ databases">
        <title>Draft genome sequence of Thermodesulfovibrio aggregans strain TGE-P1.</title>
        <authorList>
            <person name="Sekiguchi Y."/>
            <person name="Ohashi A."/>
            <person name="Matsuura N."/>
            <person name="Tourlousse M.D."/>
        </authorList>
    </citation>
    <scope>NUCLEOTIDE SEQUENCE [LARGE SCALE GENOMIC DNA]</scope>
    <source>
        <strain evidence="13">TGE-P1</strain>
    </source>
</reference>
<evidence type="ECO:0000313" key="12">
    <source>
        <dbReference type="EMBL" id="GAQ94432.1"/>
    </source>
</evidence>
<evidence type="ECO:0000256" key="10">
    <source>
        <dbReference type="ARBA" id="ARBA00023136"/>
    </source>
</evidence>
<evidence type="ECO:0000256" key="7">
    <source>
        <dbReference type="ARBA" id="ARBA00022927"/>
    </source>
</evidence>
<keyword evidence="13" id="KW-1185">Reference proteome</keyword>
<comment type="similarity">
    <text evidence="2">Belongs to the YajC family.</text>
</comment>
<dbReference type="NCBIfam" id="TIGR00739">
    <property type="entry name" value="yajC"/>
    <property type="match status" value="1"/>
</dbReference>
<dbReference type="RefSeq" id="WP_059175886.1">
    <property type="nucleotide sequence ID" value="NZ_BCNO01000001.1"/>
</dbReference>
<evidence type="ECO:0000256" key="8">
    <source>
        <dbReference type="ARBA" id="ARBA00022989"/>
    </source>
</evidence>
<evidence type="ECO:0000256" key="11">
    <source>
        <dbReference type="SAM" id="Phobius"/>
    </source>
</evidence>
<keyword evidence="5" id="KW-1003">Cell membrane</keyword>
<evidence type="ECO:0000256" key="1">
    <source>
        <dbReference type="ARBA" id="ARBA00004162"/>
    </source>
</evidence>
<proteinExistence type="inferred from homology"/>
<dbReference type="STRING" id="86166.TAGGR_1613"/>
<feature type="transmembrane region" description="Helical" evidence="11">
    <location>
        <begin position="26"/>
        <end position="47"/>
    </location>
</feature>
<dbReference type="SMART" id="SM01323">
    <property type="entry name" value="YajC"/>
    <property type="match status" value="1"/>
</dbReference>
<keyword evidence="9" id="KW-0811">Translocation</keyword>
<comment type="caution">
    <text evidence="12">The sequence shown here is derived from an EMBL/GenBank/DDBJ whole genome shotgun (WGS) entry which is preliminary data.</text>
</comment>
<dbReference type="EMBL" id="BCNO01000001">
    <property type="protein sequence ID" value="GAQ94432.1"/>
    <property type="molecule type" value="Genomic_DNA"/>
</dbReference>
<dbReference type="GO" id="GO:0015031">
    <property type="term" value="P:protein transport"/>
    <property type="evidence" value="ECO:0007669"/>
    <property type="project" value="UniProtKB-KW"/>
</dbReference>
<dbReference type="OrthoDB" id="9811406at2"/>
<dbReference type="InterPro" id="IPR003849">
    <property type="entry name" value="Preprotein_translocase_YajC"/>
</dbReference>